<name>A0AAD6YEB8_9AGAR</name>
<organism evidence="8 9">
    <name type="scientific">Mycena pura</name>
    <dbReference type="NCBI Taxonomy" id="153505"/>
    <lineage>
        <taxon>Eukaryota</taxon>
        <taxon>Fungi</taxon>
        <taxon>Dikarya</taxon>
        <taxon>Basidiomycota</taxon>
        <taxon>Agaricomycotina</taxon>
        <taxon>Agaricomycetes</taxon>
        <taxon>Agaricomycetidae</taxon>
        <taxon>Agaricales</taxon>
        <taxon>Marasmiineae</taxon>
        <taxon>Mycenaceae</taxon>
        <taxon>Mycena</taxon>
    </lineage>
</organism>
<dbReference type="Proteomes" id="UP001219525">
    <property type="component" value="Unassembled WGS sequence"/>
</dbReference>
<dbReference type="EMBL" id="JARJCW010000024">
    <property type="protein sequence ID" value="KAJ7212089.1"/>
    <property type="molecule type" value="Genomic_DNA"/>
</dbReference>
<evidence type="ECO:0000313" key="9">
    <source>
        <dbReference type="Proteomes" id="UP001219525"/>
    </source>
</evidence>
<evidence type="ECO:0000256" key="4">
    <source>
        <dbReference type="ARBA" id="ARBA00022679"/>
    </source>
</evidence>
<feature type="region of interest" description="Disordered" evidence="7">
    <location>
        <begin position="1"/>
        <end position="55"/>
    </location>
</feature>
<comment type="function">
    <text evidence="1">Catalyzes the last step of tRNA splicing, the transfer of the splice junction 2'-phosphate from ligated tRNA to NAD to produce ADP-ribose 1''-2'' cyclic phosphate.</text>
</comment>
<dbReference type="Gene3D" id="3.20.170.30">
    <property type="match status" value="1"/>
</dbReference>
<evidence type="ECO:0000256" key="2">
    <source>
        <dbReference type="ARBA" id="ARBA00009836"/>
    </source>
</evidence>
<feature type="compositionally biased region" description="Polar residues" evidence="7">
    <location>
        <begin position="23"/>
        <end position="42"/>
    </location>
</feature>
<comment type="similarity">
    <text evidence="2">Belongs to the KptA/TPT1 family.</text>
</comment>
<evidence type="ECO:0000256" key="7">
    <source>
        <dbReference type="SAM" id="MobiDB-lite"/>
    </source>
</evidence>
<dbReference type="PANTHER" id="PTHR12684">
    <property type="entry name" value="PUTATIVE PHOSPHOTRANSFERASE"/>
    <property type="match status" value="1"/>
</dbReference>
<dbReference type="GO" id="GO:0000215">
    <property type="term" value="F:tRNA 2'-phosphotransferase activity"/>
    <property type="evidence" value="ECO:0007669"/>
    <property type="project" value="UniProtKB-EC"/>
</dbReference>
<evidence type="ECO:0000256" key="3">
    <source>
        <dbReference type="ARBA" id="ARBA00012007"/>
    </source>
</evidence>
<comment type="catalytic activity">
    <reaction evidence="6">
        <text>2'-phospho-[ligated tRNA] + NAD(+) = mature tRNA + ADP-alpha-D-ribose 1'',2''-cyclic phosphate + nicotinamide</text>
        <dbReference type="Rhea" id="RHEA:23324"/>
        <dbReference type="Rhea" id="RHEA-COMP:11106"/>
        <dbReference type="Rhea" id="RHEA-COMP:11107"/>
        <dbReference type="ChEBI" id="CHEBI:17154"/>
        <dbReference type="ChEBI" id="CHEBI:57540"/>
        <dbReference type="ChEBI" id="CHEBI:76596"/>
        <dbReference type="ChEBI" id="CHEBI:82883"/>
        <dbReference type="ChEBI" id="CHEBI:85027"/>
        <dbReference type="EC" id="2.7.1.160"/>
    </reaction>
</comment>
<keyword evidence="9" id="KW-1185">Reference proteome</keyword>
<accession>A0AAD6YEB8</accession>
<dbReference type="InterPro" id="IPR042080">
    <property type="entry name" value="RNA_2'-PTrans_N"/>
</dbReference>
<dbReference type="InterPro" id="IPR002745">
    <property type="entry name" value="Ptrans_KptA/Tpt1"/>
</dbReference>
<evidence type="ECO:0000256" key="1">
    <source>
        <dbReference type="ARBA" id="ARBA00003343"/>
    </source>
</evidence>
<dbReference type="Pfam" id="PF01885">
    <property type="entry name" value="PTS_2-RNA"/>
    <property type="match status" value="1"/>
</dbReference>
<keyword evidence="4" id="KW-0808">Transferase</keyword>
<dbReference type="Gene3D" id="1.10.10.970">
    <property type="entry name" value="RNA 2'-phosphotransferase, Tpt1/KptA family, N-terminal domain"/>
    <property type="match status" value="1"/>
</dbReference>
<dbReference type="SUPFAM" id="SSF56399">
    <property type="entry name" value="ADP-ribosylation"/>
    <property type="match status" value="1"/>
</dbReference>
<dbReference type="InterPro" id="IPR042081">
    <property type="entry name" value="RNA_2'-PTrans_C"/>
</dbReference>
<dbReference type="EC" id="2.7.1.160" evidence="3"/>
<protein>
    <recommendedName>
        <fullName evidence="3">2'-phosphotransferase</fullName>
        <ecNumber evidence="3">2.7.1.160</ecNumber>
    </recommendedName>
</protein>
<proteinExistence type="inferred from homology"/>
<reference evidence="8" key="1">
    <citation type="submission" date="2023-03" db="EMBL/GenBank/DDBJ databases">
        <title>Massive genome expansion in bonnet fungi (Mycena s.s.) driven by repeated elements and novel gene families across ecological guilds.</title>
        <authorList>
            <consortium name="Lawrence Berkeley National Laboratory"/>
            <person name="Harder C.B."/>
            <person name="Miyauchi S."/>
            <person name="Viragh M."/>
            <person name="Kuo A."/>
            <person name="Thoen E."/>
            <person name="Andreopoulos B."/>
            <person name="Lu D."/>
            <person name="Skrede I."/>
            <person name="Drula E."/>
            <person name="Henrissat B."/>
            <person name="Morin E."/>
            <person name="Kohler A."/>
            <person name="Barry K."/>
            <person name="LaButti K."/>
            <person name="Morin E."/>
            <person name="Salamov A."/>
            <person name="Lipzen A."/>
            <person name="Mereny Z."/>
            <person name="Hegedus B."/>
            <person name="Baldrian P."/>
            <person name="Stursova M."/>
            <person name="Weitz H."/>
            <person name="Taylor A."/>
            <person name="Grigoriev I.V."/>
            <person name="Nagy L.G."/>
            <person name="Martin F."/>
            <person name="Kauserud H."/>
        </authorList>
    </citation>
    <scope>NUCLEOTIDE SEQUENCE</scope>
    <source>
        <strain evidence="8">9144</strain>
    </source>
</reference>
<keyword evidence="5" id="KW-0520">NAD</keyword>
<sequence>MEQSSATAPEKGSRKKPAKPKAENTQAQAGSANSPKGNQQRSNKLRGHPRDSPRDRLSKTLSWILRHGALSEGLVVRSDGFVKVVDLLANPRLESLDLDALQEIVKTDSKQRYALILEGGAEPESATWWIKANQGHTIKAPSVVLDLQPILSVSDIPTGVAIHGTTRKAWESISYLALATQGLSKMARNHIHLAQGIVGENVMSGMRKSSQILIFIDVQRAIDDGVNFFLSSNGVILTEGNEQGILGTKYFARVETSNRVSVPGWEGVQNV</sequence>
<dbReference type="AlphaFoldDB" id="A0AAD6YEB8"/>
<evidence type="ECO:0000256" key="5">
    <source>
        <dbReference type="ARBA" id="ARBA00023027"/>
    </source>
</evidence>
<evidence type="ECO:0000256" key="6">
    <source>
        <dbReference type="ARBA" id="ARBA00047949"/>
    </source>
</evidence>
<comment type="caution">
    <text evidence="8">The sequence shown here is derived from an EMBL/GenBank/DDBJ whole genome shotgun (WGS) entry which is preliminary data.</text>
</comment>
<gene>
    <name evidence="8" type="ORF">GGX14DRAFT_362139</name>
</gene>
<dbReference type="GO" id="GO:0006388">
    <property type="term" value="P:tRNA splicing, via endonucleolytic cleavage and ligation"/>
    <property type="evidence" value="ECO:0007669"/>
    <property type="project" value="TreeGrafter"/>
</dbReference>
<evidence type="ECO:0000313" key="8">
    <source>
        <dbReference type="EMBL" id="KAJ7212089.1"/>
    </source>
</evidence>
<dbReference type="PANTHER" id="PTHR12684:SF2">
    <property type="entry name" value="TRNA 2'-PHOSPHOTRANSFERASE 1"/>
    <property type="match status" value="1"/>
</dbReference>